<evidence type="ECO:0000256" key="1">
    <source>
        <dbReference type="SAM" id="Phobius"/>
    </source>
</evidence>
<dbReference type="OrthoDB" id="157176at2157"/>
<keyword evidence="1" id="KW-0812">Transmembrane</keyword>
<gene>
    <name evidence="2" type="ORF">DP107_16080</name>
</gene>
<feature type="transmembrane region" description="Helical" evidence="1">
    <location>
        <begin position="12"/>
        <end position="32"/>
    </location>
</feature>
<evidence type="ECO:0000313" key="2">
    <source>
        <dbReference type="EMBL" id="TSD09424.1"/>
    </source>
</evidence>
<name>A0A554MWB7_9EURY</name>
<comment type="caution">
    <text evidence="2">The sequence shown here is derived from an EMBL/GenBank/DDBJ whole genome shotgun (WGS) entry which is preliminary data.</text>
</comment>
<dbReference type="Proteomes" id="UP000319894">
    <property type="component" value="Unassembled WGS sequence"/>
</dbReference>
<proteinExistence type="predicted"/>
<reference evidence="2 3" key="1">
    <citation type="submission" date="2018-06" db="EMBL/GenBank/DDBJ databases">
        <title>Natronomonas sp. F16-60 a new haloarchaeon isolated from a solar saltern of Isla Cristina, Huelva, Spain.</title>
        <authorList>
            <person name="Duran-Viseras A."/>
            <person name="Sanchez-Porro C."/>
            <person name="Ventosa A."/>
        </authorList>
    </citation>
    <scope>NUCLEOTIDE SEQUENCE [LARGE SCALE GENOMIC DNA]</scope>
    <source>
        <strain evidence="2 3">F16-60</strain>
    </source>
</reference>
<dbReference type="InParanoid" id="A0A554MWB7"/>
<organism evidence="2 3">
    <name type="scientific">Haloglomus irregulare</name>
    <dbReference type="NCBI Taxonomy" id="2234134"/>
    <lineage>
        <taxon>Archaea</taxon>
        <taxon>Methanobacteriati</taxon>
        <taxon>Methanobacteriota</taxon>
        <taxon>Stenosarchaea group</taxon>
        <taxon>Halobacteria</taxon>
        <taxon>Halobacteriales</taxon>
        <taxon>Natronomonadaceae</taxon>
        <taxon>Haloglomus</taxon>
    </lineage>
</organism>
<evidence type="ECO:0000313" key="3">
    <source>
        <dbReference type="Proteomes" id="UP000319894"/>
    </source>
</evidence>
<dbReference type="EMBL" id="QMDX01000013">
    <property type="protein sequence ID" value="TSD09424.1"/>
    <property type="molecule type" value="Genomic_DNA"/>
</dbReference>
<dbReference type="AlphaFoldDB" id="A0A554MWB7"/>
<dbReference type="Gene3D" id="2.40.50.140">
    <property type="entry name" value="Nucleic acid-binding proteins"/>
    <property type="match status" value="1"/>
</dbReference>
<dbReference type="RefSeq" id="WP_144263160.1">
    <property type="nucleotide sequence ID" value="NZ_QMDX01000013.1"/>
</dbReference>
<keyword evidence="1" id="KW-0472">Membrane</keyword>
<keyword evidence="1" id="KW-1133">Transmembrane helix</keyword>
<dbReference type="InterPro" id="IPR012340">
    <property type="entry name" value="NA-bd_OB-fold"/>
</dbReference>
<sequence>MFPVLQSELPFALVAGGGVLVLLVLFAGRVVLGGDVKYDDPEAQAAHEAAQGRDEGEAAPIGSVHDAVVTEIDDTSQGREAVVTVEGLVVFVDRDVPGTVGTGDTIRLKITSHSENAAHAMFVTRLD</sequence>
<accession>A0A554MWB7</accession>
<evidence type="ECO:0008006" key="4">
    <source>
        <dbReference type="Google" id="ProtNLM"/>
    </source>
</evidence>
<protein>
    <recommendedName>
        <fullName evidence="4">TRAM domain-containing protein</fullName>
    </recommendedName>
</protein>
<keyword evidence="3" id="KW-1185">Reference proteome</keyword>